<dbReference type="InterPro" id="IPR036291">
    <property type="entry name" value="NAD(P)-bd_dom_sf"/>
</dbReference>
<dbReference type="SUPFAM" id="SSF51735">
    <property type="entry name" value="NAD(P)-binding Rossmann-fold domains"/>
    <property type="match status" value="1"/>
</dbReference>
<accession>A0ABU4VL13</accession>
<comment type="caution">
    <text evidence="4">The sequence shown here is derived from an EMBL/GenBank/DDBJ whole genome shotgun (WGS) entry which is preliminary data.</text>
</comment>
<dbReference type="RefSeq" id="WP_319954523.1">
    <property type="nucleotide sequence ID" value="NZ_JAXAVX010000005.1"/>
</dbReference>
<dbReference type="PRINTS" id="PR00081">
    <property type="entry name" value="GDHRDH"/>
</dbReference>
<comment type="similarity">
    <text evidence="1">Belongs to the short-chain dehydrogenases/reductases (SDR) family.</text>
</comment>
<name>A0ABU4VL13_9ACTN</name>
<dbReference type="Pfam" id="PF00106">
    <property type="entry name" value="adh_short"/>
    <property type="match status" value="1"/>
</dbReference>
<dbReference type="PANTHER" id="PTHR44196">
    <property type="entry name" value="DEHYDROGENASE/REDUCTASE SDR FAMILY MEMBER 7B"/>
    <property type="match status" value="1"/>
</dbReference>
<organism evidence="4 5">
    <name type="scientific">Patulibacter brassicae</name>
    <dbReference type="NCBI Taxonomy" id="1705717"/>
    <lineage>
        <taxon>Bacteria</taxon>
        <taxon>Bacillati</taxon>
        <taxon>Actinomycetota</taxon>
        <taxon>Thermoleophilia</taxon>
        <taxon>Solirubrobacterales</taxon>
        <taxon>Patulibacteraceae</taxon>
        <taxon>Patulibacter</taxon>
    </lineage>
</organism>
<keyword evidence="5" id="KW-1185">Reference proteome</keyword>
<dbReference type="EMBL" id="JAXAVX010000005">
    <property type="protein sequence ID" value="MDX8152369.1"/>
    <property type="molecule type" value="Genomic_DNA"/>
</dbReference>
<dbReference type="Proteomes" id="UP001277761">
    <property type="component" value="Unassembled WGS sequence"/>
</dbReference>
<dbReference type="SMART" id="SM00822">
    <property type="entry name" value="PKS_KR"/>
    <property type="match status" value="1"/>
</dbReference>
<feature type="domain" description="Ketoreductase" evidence="3">
    <location>
        <begin position="10"/>
        <end position="190"/>
    </location>
</feature>
<dbReference type="InterPro" id="IPR020904">
    <property type="entry name" value="Sc_DH/Rdtase_CS"/>
</dbReference>
<dbReference type="InterPro" id="IPR002347">
    <property type="entry name" value="SDR_fam"/>
</dbReference>
<evidence type="ECO:0000313" key="4">
    <source>
        <dbReference type="EMBL" id="MDX8152369.1"/>
    </source>
</evidence>
<sequence>MSRIDLTGRGVVLSGATGGIGREIARVLLEHGARVALVSRPTERLEELEAQLDHPDAVAFPADVTDRAQVVEAVDAAAERFGGLCGVIAGAGAVVTGTIAEQSEEDCRRVVDTNLYGTLWTMQAALPHVDRAGGHLLAVASIAGIVPIPLSGVYPATKAAVGELAAQLRIELMHRPTSAGVFYLGMVESEMAEAVAEDERIERTLERSPRLLRSALPVDEAAGRIVHALAHRQASAVAPWWQLPVAAPQLGLQLAVETGMRAFAIARELPRRAVGRGPGAADR</sequence>
<proteinExistence type="inferred from homology"/>
<dbReference type="InterPro" id="IPR057326">
    <property type="entry name" value="KR_dom"/>
</dbReference>
<dbReference type="CDD" id="cd05233">
    <property type="entry name" value="SDR_c"/>
    <property type="match status" value="1"/>
</dbReference>
<evidence type="ECO:0000313" key="5">
    <source>
        <dbReference type="Proteomes" id="UP001277761"/>
    </source>
</evidence>
<gene>
    <name evidence="4" type="ORF">SK069_12235</name>
</gene>
<reference evidence="4 5" key="1">
    <citation type="submission" date="2023-11" db="EMBL/GenBank/DDBJ databases">
        <authorList>
            <person name="Xu M."/>
            <person name="Jiang T."/>
        </authorList>
    </citation>
    <scope>NUCLEOTIDE SEQUENCE [LARGE SCALE GENOMIC DNA]</scope>
    <source>
        <strain evidence="4 5">SD</strain>
    </source>
</reference>
<dbReference type="Gene3D" id="3.40.50.720">
    <property type="entry name" value="NAD(P)-binding Rossmann-like Domain"/>
    <property type="match status" value="1"/>
</dbReference>
<dbReference type="PROSITE" id="PS00061">
    <property type="entry name" value="ADH_SHORT"/>
    <property type="match status" value="1"/>
</dbReference>
<evidence type="ECO:0000256" key="2">
    <source>
        <dbReference type="ARBA" id="ARBA00023002"/>
    </source>
</evidence>
<protein>
    <submittedName>
        <fullName evidence="4">SDR family NAD(P)-dependent oxidoreductase</fullName>
    </submittedName>
</protein>
<dbReference type="PANTHER" id="PTHR44196:SF1">
    <property type="entry name" value="DEHYDROGENASE_REDUCTASE SDR FAMILY MEMBER 7B"/>
    <property type="match status" value="1"/>
</dbReference>
<evidence type="ECO:0000256" key="1">
    <source>
        <dbReference type="ARBA" id="ARBA00006484"/>
    </source>
</evidence>
<evidence type="ECO:0000259" key="3">
    <source>
        <dbReference type="SMART" id="SM00822"/>
    </source>
</evidence>
<keyword evidence="2" id="KW-0560">Oxidoreductase</keyword>